<feature type="transmembrane region" description="Helical" evidence="1">
    <location>
        <begin position="50"/>
        <end position="67"/>
    </location>
</feature>
<keyword evidence="1" id="KW-0472">Membrane</keyword>
<dbReference type="EMBL" id="BBJU01000025">
    <property type="protein sequence ID" value="GAK72462.1"/>
    <property type="molecule type" value="Genomic_DNA"/>
</dbReference>
<dbReference type="Proteomes" id="UP000028701">
    <property type="component" value="Unassembled WGS sequence"/>
</dbReference>
<reference evidence="2 3" key="1">
    <citation type="submission" date="2014-08" db="EMBL/GenBank/DDBJ databases">
        <title>Whole genome shotgun sequence of Rhizobium rubi NBRC 13261.</title>
        <authorList>
            <person name="Katano-Makiyama Y."/>
            <person name="Hosoyama A."/>
            <person name="Hashimoto M."/>
            <person name="Hosoyama Y."/>
            <person name="Noguchi M."/>
            <person name="Tsuchikane K."/>
            <person name="Uohara A."/>
            <person name="Ohji S."/>
            <person name="Ichikawa N."/>
            <person name="Kimura A."/>
            <person name="Yamazoe A."/>
            <person name="Fujita N."/>
        </authorList>
    </citation>
    <scope>NUCLEOTIDE SEQUENCE [LARGE SCALE GENOMIC DNA]</scope>
    <source>
        <strain evidence="2 3">NBRC 13261</strain>
    </source>
</reference>
<sequence>MFLGAGIGGVLILMLIGMWTLHILLAAHIFWIVKFSMETWKSDDATWNKIARIFSVVVTPVVGFYAVEATRHYHTPPSERAVVKKSSLILPSVVSILLVLGTVIAMMRPEMEGHRLVEGVTVLLTISAYYLALYLPHHMLAKLLTISTHGPIVSRVHVLPLAMIAALILLP</sequence>
<evidence type="ECO:0000313" key="2">
    <source>
        <dbReference type="EMBL" id="GAK72462.1"/>
    </source>
</evidence>
<evidence type="ECO:0000256" key="1">
    <source>
        <dbReference type="SAM" id="Phobius"/>
    </source>
</evidence>
<keyword evidence="1" id="KW-0812">Transmembrane</keyword>
<evidence type="ECO:0000313" key="3">
    <source>
        <dbReference type="Proteomes" id="UP000028701"/>
    </source>
</evidence>
<feature type="transmembrane region" description="Helical" evidence="1">
    <location>
        <begin position="119"/>
        <end position="140"/>
    </location>
</feature>
<protein>
    <submittedName>
        <fullName evidence="2">Uncharacterized protein</fullName>
    </submittedName>
</protein>
<comment type="caution">
    <text evidence="2">The sequence shown here is derived from an EMBL/GenBank/DDBJ whole genome shotgun (WGS) entry which is preliminary data.</text>
</comment>
<gene>
    <name evidence="2" type="ORF">RRU01S_25_01530</name>
</gene>
<dbReference type="RefSeq" id="WP_045231881.1">
    <property type="nucleotide sequence ID" value="NZ_BBJU01000025.1"/>
</dbReference>
<feature type="transmembrane region" description="Helical" evidence="1">
    <location>
        <begin position="6"/>
        <end position="30"/>
    </location>
</feature>
<feature type="transmembrane region" description="Helical" evidence="1">
    <location>
        <begin position="87"/>
        <end position="107"/>
    </location>
</feature>
<keyword evidence="1" id="KW-1133">Transmembrane helix</keyword>
<name>A0A081D0L6_9HYPH</name>
<dbReference type="AlphaFoldDB" id="A0A081D0L6"/>
<accession>A0A081D0L6</accession>
<feature type="transmembrane region" description="Helical" evidence="1">
    <location>
        <begin position="152"/>
        <end position="170"/>
    </location>
</feature>
<organism evidence="2 3">
    <name type="scientific">Agrobacterium rubi TR3 = NBRC 13261</name>
    <dbReference type="NCBI Taxonomy" id="1368415"/>
    <lineage>
        <taxon>Bacteria</taxon>
        <taxon>Pseudomonadati</taxon>
        <taxon>Pseudomonadota</taxon>
        <taxon>Alphaproteobacteria</taxon>
        <taxon>Hyphomicrobiales</taxon>
        <taxon>Rhizobiaceae</taxon>
        <taxon>Rhizobium/Agrobacterium group</taxon>
        <taxon>Agrobacterium</taxon>
    </lineage>
</organism>
<proteinExistence type="predicted"/>